<dbReference type="KEGG" id="merd:EB233_22490"/>
<feature type="transmembrane region" description="Helical" evidence="1">
    <location>
        <begin position="22"/>
        <end position="43"/>
    </location>
</feature>
<organism evidence="2 3">
    <name type="scientific">Mesorhizobium erdmanii</name>
    <dbReference type="NCBI Taxonomy" id="1777866"/>
    <lineage>
        <taxon>Bacteria</taxon>
        <taxon>Pseudomonadati</taxon>
        <taxon>Pseudomonadota</taxon>
        <taxon>Alphaproteobacteria</taxon>
        <taxon>Hyphomicrobiales</taxon>
        <taxon>Phyllobacteriaceae</taxon>
        <taxon>Mesorhizobium</taxon>
    </lineage>
</organism>
<name>A0A6M7ULE6_9HYPH</name>
<sequence length="66" mass="7330">MGSIPIQTSIFKSRPLRKPGGFLVRDASLAFLTVPVLLMAFAMPNDFGTHWWRRTLAIAWLAAGKT</sequence>
<evidence type="ECO:0000256" key="1">
    <source>
        <dbReference type="SAM" id="Phobius"/>
    </source>
</evidence>
<evidence type="ECO:0000313" key="3">
    <source>
        <dbReference type="Proteomes" id="UP000503339"/>
    </source>
</evidence>
<accession>A0A6M7ULE6</accession>
<dbReference type="AlphaFoldDB" id="A0A6M7ULE6"/>
<protein>
    <submittedName>
        <fullName evidence="2">Uncharacterized protein</fullName>
    </submittedName>
</protein>
<reference evidence="2 3" key="1">
    <citation type="submission" date="2018-10" db="EMBL/GenBank/DDBJ databases">
        <authorList>
            <person name="Perry B.J."/>
            <person name="Sullivan J.T."/>
            <person name="Murphy R.J.T."/>
            <person name="Ramsay J.P."/>
            <person name="Ronson C.W."/>
        </authorList>
    </citation>
    <scope>NUCLEOTIDE SEQUENCE [LARGE SCALE GENOMIC DNA]</scope>
    <source>
        <strain evidence="2 3">NZP2014</strain>
    </source>
</reference>
<proteinExistence type="predicted"/>
<keyword evidence="3" id="KW-1185">Reference proteome</keyword>
<keyword evidence="1" id="KW-1133">Transmembrane helix</keyword>
<dbReference type="EMBL" id="CP033361">
    <property type="protein sequence ID" value="QKC77924.1"/>
    <property type="molecule type" value="Genomic_DNA"/>
</dbReference>
<dbReference type="Proteomes" id="UP000503339">
    <property type="component" value="Chromosome"/>
</dbReference>
<dbReference type="RefSeq" id="WP_081294360.1">
    <property type="nucleotide sequence ID" value="NZ_CP033361.1"/>
</dbReference>
<gene>
    <name evidence="2" type="ORF">EB233_22490</name>
</gene>
<keyword evidence="1" id="KW-0472">Membrane</keyword>
<evidence type="ECO:0000313" key="2">
    <source>
        <dbReference type="EMBL" id="QKC77924.1"/>
    </source>
</evidence>
<keyword evidence="1" id="KW-0812">Transmembrane</keyword>